<organism evidence="1 2">
    <name type="scientific">Bodo saltans</name>
    <name type="common">Flagellated protozoan</name>
    <dbReference type="NCBI Taxonomy" id="75058"/>
    <lineage>
        <taxon>Eukaryota</taxon>
        <taxon>Discoba</taxon>
        <taxon>Euglenozoa</taxon>
        <taxon>Kinetoplastea</taxon>
        <taxon>Metakinetoplastina</taxon>
        <taxon>Eubodonida</taxon>
        <taxon>Bodonidae</taxon>
        <taxon>Bodo</taxon>
    </lineage>
</organism>
<gene>
    <name evidence="1" type="ORF">BSAL_25255</name>
</gene>
<protein>
    <submittedName>
        <fullName evidence="1">Uncharacterized protein</fullName>
    </submittedName>
</protein>
<evidence type="ECO:0000313" key="2">
    <source>
        <dbReference type="Proteomes" id="UP000051952"/>
    </source>
</evidence>
<name>A0A0S4JF84_BODSA</name>
<reference evidence="2" key="1">
    <citation type="submission" date="2015-09" db="EMBL/GenBank/DDBJ databases">
        <authorList>
            <consortium name="Pathogen Informatics"/>
        </authorList>
    </citation>
    <scope>NUCLEOTIDE SEQUENCE [LARGE SCALE GENOMIC DNA]</scope>
    <source>
        <strain evidence="2">Lake Konstanz</strain>
    </source>
</reference>
<dbReference type="AlphaFoldDB" id="A0A0S4JF84"/>
<dbReference type="Proteomes" id="UP000051952">
    <property type="component" value="Unassembled WGS sequence"/>
</dbReference>
<dbReference type="EMBL" id="CYKH01001796">
    <property type="protein sequence ID" value="CUG90151.1"/>
    <property type="molecule type" value="Genomic_DNA"/>
</dbReference>
<accession>A0A0S4JF84</accession>
<proteinExistence type="predicted"/>
<keyword evidence="2" id="KW-1185">Reference proteome</keyword>
<dbReference type="VEuPathDB" id="TriTrypDB:BSAL_25255"/>
<evidence type="ECO:0000313" key="1">
    <source>
        <dbReference type="EMBL" id="CUG90151.1"/>
    </source>
</evidence>
<feature type="non-terminal residue" evidence="1">
    <location>
        <position position="160"/>
    </location>
</feature>
<sequence length="160" mass="16904">MAKSSLSICSCTFSCGLVGGILLDIKNGTVSDSTVFLTKTFSILSPLIVSNDATTVRLSATLFANASVILENLTCIGGYTAIAIEGSSLVHSSVSMISSGLRLSSIPILLNTVELIESTLLVTNTQLVARLQTITMHVVSLRQFSLVNVTLRETTHSLVL</sequence>